<dbReference type="GO" id="GO:0005634">
    <property type="term" value="C:nucleus"/>
    <property type="evidence" value="ECO:0007669"/>
    <property type="project" value="UniProtKB-SubCell"/>
</dbReference>
<organism evidence="9">
    <name type="scientific">Clastoptera arizonana</name>
    <name type="common">Arizona spittle bug</name>
    <dbReference type="NCBI Taxonomy" id="38151"/>
    <lineage>
        <taxon>Eukaryota</taxon>
        <taxon>Metazoa</taxon>
        <taxon>Ecdysozoa</taxon>
        <taxon>Arthropoda</taxon>
        <taxon>Hexapoda</taxon>
        <taxon>Insecta</taxon>
        <taxon>Pterygota</taxon>
        <taxon>Neoptera</taxon>
        <taxon>Paraneoptera</taxon>
        <taxon>Hemiptera</taxon>
        <taxon>Auchenorrhyncha</taxon>
        <taxon>Cercopoidea</taxon>
        <taxon>Clastopteridae</taxon>
        <taxon>Clastoptera</taxon>
    </lineage>
</organism>
<comment type="similarity">
    <text evidence="3">Belongs to the HARBI1 family.</text>
</comment>
<accession>A0A1B6CNL0</accession>
<reference evidence="9" key="1">
    <citation type="submission" date="2015-12" db="EMBL/GenBank/DDBJ databases">
        <title>De novo transcriptome assembly of four potential Pierce s Disease insect vectors from Arizona vineyards.</title>
        <authorList>
            <person name="Tassone E.E."/>
        </authorList>
    </citation>
    <scope>NUCLEOTIDE SEQUENCE</scope>
</reference>
<keyword evidence="7" id="KW-0539">Nucleus</keyword>
<evidence type="ECO:0000256" key="3">
    <source>
        <dbReference type="ARBA" id="ARBA00006958"/>
    </source>
</evidence>
<dbReference type="PANTHER" id="PTHR22930">
    <property type="match status" value="1"/>
</dbReference>
<evidence type="ECO:0000256" key="2">
    <source>
        <dbReference type="ARBA" id="ARBA00004123"/>
    </source>
</evidence>
<dbReference type="GO" id="GO:0016787">
    <property type="term" value="F:hydrolase activity"/>
    <property type="evidence" value="ECO:0007669"/>
    <property type="project" value="UniProtKB-KW"/>
</dbReference>
<sequence length="390" mass="45292">MSSSEEEAVLLYVLKKQKKKLHRRCSVHPYNSSNLHSSQWHSLQKLGKYPEKFFNYYRMSKASFDFLLDLVTPLLLKQDTNYRTAIGVGERLTITLRFLGEGCSYHQLAYDFFRGVSTIAAIVPETCEAIWSVLQPLFMPVPDRNQWETIAGRYEELWNLPNCLGSIDGKHIRIRSFDHSGSNYYNYKHFFSTVLMACADADGTFISIDVGYPGRNNDAGVFHSSTLGKWVKKNSLDFPLPRALPNNVSNEPVPFFFCGDEAFPLLENLMRPYPRRVLNDTKRVFNYRLSRGRKSVECAFGMMSMKFRVLEKPIQCKPGNLKKIVQAVCVLHNFIKARDGTTSFPEQFEYTRPRLTCIDDFRRSRKRNYLIRDKIARYFVECNPIPSQWD</sequence>
<dbReference type="InterPro" id="IPR027806">
    <property type="entry name" value="HARBI1_dom"/>
</dbReference>
<evidence type="ECO:0000256" key="4">
    <source>
        <dbReference type="ARBA" id="ARBA00022722"/>
    </source>
</evidence>
<proteinExistence type="inferred from homology"/>
<comment type="cofactor">
    <cofactor evidence="1">
        <name>a divalent metal cation</name>
        <dbReference type="ChEBI" id="CHEBI:60240"/>
    </cofactor>
</comment>
<evidence type="ECO:0000256" key="1">
    <source>
        <dbReference type="ARBA" id="ARBA00001968"/>
    </source>
</evidence>
<dbReference type="GO" id="GO:0046872">
    <property type="term" value="F:metal ion binding"/>
    <property type="evidence" value="ECO:0007669"/>
    <property type="project" value="UniProtKB-KW"/>
</dbReference>
<protein>
    <recommendedName>
        <fullName evidence="8">DDE Tnp4 domain-containing protein</fullName>
    </recommendedName>
</protein>
<dbReference type="Pfam" id="PF13359">
    <property type="entry name" value="DDE_Tnp_4"/>
    <property type="match status" value="1"/>
</dbReference>
<keyword evidence="6" id="KW-0378">Hydrolase</keyword>
<comment type="subcellular location">
    <subcellularLocation>
        <location evidence="2">Nucleus</location>
    </subcellularLocation>
</comment>
<name>A0A1B6CNL0_9HEMI</name>
<feature type="domain" description="DDE Tnp4" evidence="8">
    <location>
        <begin position="167"/>
        <end position="333"/>
    </location>
</feature>
<evidence type="ECO:0000256" key="6">
    <source>
        <dbReference type="ARBA" id="ARBA00022801"/>
    </source>
</evidence>
<evidence type="ECO:0000313" key="9">
    <source>
        <dbReference type="EMBL" id="JAS14988.1"/>
    </source>
</evidence>
<dbReference type="GO" id="GO:0004518">
    <property type="term" value="F:nuclease activity"/>
    <property type="evidence" value="ECO:0007669"/>
    <property type="project" value="UniProtKB-KW"/>
</dbReference>
<evidence type="ECO:0000259" key="8">
    <source>
        <dbReference type="Pfam" id="PF13359"/>
    </source>
</evidence>
<keyword evidence="5" id="KW-0479">Metal-binding</keyword>
<gene>
    <name evidence="9" type="ORF">g.853</name>
</gene>
<evidence type="ECO:0000256" key="7">
    <source>
        <dbReference type="ARBA" id="ARBA00023242"/>
    </source>
</evidence>
<dbReference type="AlphaFoldDB" id="A0A1B6CNL0"/>
<dbReference type="InterPro" id="IPR045249">
    <property type="entry name" value="HARBI1-like"/>
</dbReference>
<dbReference type="EMBL" id="GEDC01022310">
    <property type="protein sequence ID" value="JAS14988.1"/>
    <property type="molecule type" value="Transcribed_RNA"/>
</dbReference>
<evidence type="ECO:0000256" key="5">
    <source>
        <dbReference type="ARBA" id="ARBA00022723"/>
    </source>
</evidence>
<dbReference type="PANTHER" id="PTHR22930:SF269">
    <property type="entry name" value="NUCLEASE HARBI1-LIKE PROTEIN"/>
    <property type="match status" value="1"/>
</dbReference>
<keyword evidence="4" id="KW-0540">Nuclease</keyword>